<comment type="caution">
    <text evidence="2">The sequence shown here is derived from an EMBL/GenBank/DDBJ whole genome shotgun (WGS) entry which is preliminary data.</text>
</comment>
<evidence type="ECO:0000256" key="1">
    <source>
        <dbReference type="SAM" id="MobiDB-lite"/>
    </source>
</evidence>
<name>A0A420H8M4_9PEZI</name>
<accession>A0A420H8M4</accession>
<dbReference type="Proteomes" id="UP000286134">
    <property type="component" value="Unassembled WGS sequence"/>
</dbReference>
<feature type="compositionally biased region" description="Basic and acidic residues" evidence="1">
    <location>
        <begin position="93"/>
        <end position="110"/>
    </location>
</feature>
<organism evidence="2 3">
    <name type="scientific">Erysiphe neolycopersici</name>
    <dbReference type="NCBI Taxonomy" id="212602"/>
    <lineage>
        <taxon>Eukaryota</taxon>
        <taxon>Fungi</taxon>
        <taxon>Dikarya</taxon>
        <taxon>Ascomycota</taxon>
        <taxon>Pezizomycotina</taxon>
        <taxon>Leotiomycetes</taxon>
        <taxon>Erysiphales</taxon>
        <taxon>Erysiphaceae</taxon>
        <taxon>Erysiphe</taxon>
    </lineage>
</organism>
<feature type="non-terminal residue" evidence="2">
    <location>
        <position position="149"/>
    </location>
</feature>
<keyword evidence="3" id="KW-1185">Reference proteome</keyword>
<dbReference type="EMBL" id="MCFK01010230">
    <property type="protein sequence ID" value="RKF53785.1"/>
    <property type="molecule type" value="Genomic_DNA"/>
</dbReference>
<protein>
    <submittedName>
        <fullName evidence="2">Uncharacterized protein</fullName>
    </submittedName>
</protein>
<sequence>MKDYSESRELYRLKKTAGLKIGQTSAPTPGSSSESKGLQGLESSRWSCGPSKVGNEQRIAGRLQLLPSKKPSPVDDKPRGLMSRPSGTPQISARDKKGPGPYKEPTRENLESHVDRLARLKAKELEDKRLEVVAQVLGIDHKLEGIYSS</sequence>
<evidence type="ECO:0000313" key="2">
    <source>
        <dbReference type="EMBL" id="RKF53785.1"/>
    </source>
</evidence>
<gene>
    <name evidence="2" type="ORF">OnM2_102024</name>
</gene>
<dbReference type="AlphaFoldDB" id="A0A420H8M4"/>
<reference evidence="2 3" key="1">
    <citation type="journal article" date="2018" name="BMC Genomics">
        <title>Comparative genome analyses reveal sequence features reflecting distinct modes of host-adaptation between dicot and monocot powdery mildew.</title>
        <authorList>
            <person name="Wu Y."/>
            <person name="Ma X."/>
            <person name="Pan Z."/>
            <person name="Kale S.D."/>
            <person name="Song Y."/>
            <person name="King H."/>
            <person name="Zhang Q."/>
            <person name="Presley C."/>
            <person name="Deng X."/>
            <person name="Wei C.I."/>
            <person name="Xiao S."/>
        </authorList>
    </citation>
    <scope>NUCLEOTIDE SEQUENCE [LARGE SCALE GENOMIC DNA]</scope>
    <source>
        <strain evidence="2">UMSG2</strain>
    </source>
</reference>
<feature type="region of interest" description="Disordered" evidence="1">
    <location>
        <begin position="14"/>
        <end position="110"/>
    </location>
</feature>
<evidence type="ECO:0000313" key="3">
    <source>
        <dbReference type="Proteomes" id="UP000286134"/>
    </source>
</evidence>
<proteinExistence type="predicted"/>
<feature type="compositionally biased region" description="Polar residues" evidence="1">
    <location>
        <begin position="22"/>
        <end position="46"/>
    </location>
</feature>